<evidence type="ECO:0000313" key="2">
    <source>
        <dbReference type="Proteomes" id="UP000646579"/>
    </source>
</evidence>
<evidence type="ECO:0000313" key="1">
    <source>
        <dbReference type="EMBL" id="GHA25412.1"/>
    </source>
</evidence>
<protein>
    <submittedName>
        <fullName evidence="1">Uncharacterized protein</fullName>
    </submittedName>
</protein>
<sequence>MIGLSLVHSSPQTAWWGDDVVFALDLVAGRAISNGAQRSLAAATAFARTTPKLTGDPQNGWHHIEAGQLARSSRGAHIEPAATNSLPNATLAGAIVGAPGTLPDGWGVFAGGGISLSVVGKGSADGIPFIDVRIAGTSSSSSGVALYLSQPSTIPVTAGQTWTIAGDVRLVGGNLEGFNTVRLNLREYGSGGSGLDVRYGEDIRSVLSGTPRRFSSTLAVIGPSAAFVRPMLELTFGAAKVLDVVLRLQLPQLEQSLTASSPILTGAEPASRAADALTLHLPAGAHDLRLTFDDGAEIQIENAAGDYALEAAALPGRWLRSVRVA</sequence>
<organism evidence="1 2">
    <name type="scientific">Devosia pacifica</name>
    <dbReference type="NCBI Taxonomy" id="1335967"/>
    <lineage>
        <taxon>Bacteria</taxon>
        <taxon>Pseudomonadati</taxon>
        <taxon>Pseudomonadota</taxon>
        <taxon>Alphaproteobacteria</taxon>
        <taxon>Hyphomicrobiales</taxon>
        <taxon>Devosiaceae</taxon>
        <taxon>Devosia</taxon>
    </lineage>
</organism>
<dbReference type="RefSeq" id="WP_189425662.1">
    <property type="nucleotide sequence ID" value="NZ_BMZE01000002.1"/>
</dbReference>
<dbReference type="EMBL" id="BMZE01000002">
    <property type="protein sequence ID" value="GHA25412.1"/>
    <property type="molecule type" value="Genomic_DNA"/>
</dbReference>
<proteinExistence type="predicted"/>
<reference evidence="1" key="2">
    <citation type="submission" date="2020-09" db="EMBL/GenBank/DDBJ databases">
        <authorList>
            <person name="Sun Q."/>
            <person name="Kim S."/>
        </authorList>
    </citation>
    <scope>NUCLEOTIDE SEQUENCE</scope>
    <source>
        <strain evidence="1">KCTC 32437</strain>
    </source>
</reference>
<dbReference type="AlphaFoldDB" id="A0A918S6F3"/>
<keyword evidence="2" id="KW-1185">Reference proteome</keyword>
<name>A0A918S6F3_9HYPH</name>
<accession>A0A918S6F3</accession>
<gene>
    <name evidence="1" type="ORF">GCM10007989_21350</name>
</gene>
<comment type="caution">
    <text evidence="1">The sequence shown here is derived from an EMBL/GenBank/DDBJ whole genome shotgun (WGS) entry which is preliminary data.</text>
</comment>
<reference evidence="1" key="1">
    <citation type="journal article" date="2014" name="Int. J. Syst. Evol. Microbiol.">
        <title>Complete genome sequence of Corynebacterium casei LMG S-19264T (=DSM 44701T), isolated from a smear-ripened cheese.</title>
        <authorList>
            <consortium name="US DOE Joint Genome Institute (JGI-PGF)"/>
            <person name="Walter F."/>
            <person name="Albersmeier A."/>
            <person name="Kalinowski J."/>
            <person name="Ruckert C."/>
        </authorList>
    </citation>
    <scope>NUCLEOTIDE SEQUENCE</scope>
    <source>
        <strain evidence="1">KCTC 32437</strain>
    </source>
</reference>
<dbReference type="Proteomes" id="UP000646579">
    <property type="component" value="Unassembled WGS sequence"/>
</dbReference>